<organism evidence="2 3">
    <name type="scientific">Datura stramonium</name>
    <name type="common">Jimsonweed</name>
    <name type="synonym">Common thornapple</name>
    <dbReference type="NCBI Taxonomy" id="4076"/>
    <lineage>
        <taxon>Eukaryota</taxon>
        <taxon>Viridiplantae</taxon>
        <taxon>Streptophyta</taxon>
        <taxon>Embryophyta</taxon>
        <taxon>Tracheophyta</taxon>
        <taxon>Spermatophyta</taxon>
        <taxon>Magnoliopsida</taxon>
        <taxon>eudicotyledons</taxon>
        <taxon>Gunneridae</taxon>
        <taxon>Pentapetalae</taxon>
        <taxon>asterids</taxon>
        <taxon>lamiids</taxon>
        <taxon>Solanales</taxon>
        <taxon>Solanaceae</taxon>
        <taxon>Solanoideae</taxon>
        <taxon>Datureae</taxon>
        <taxon>Datura</taxon>
    </lineage>
</organism>
<reference evidence="2 3" key="1">
    <citation type="journal article" date="2021" name="BMC Genomics">
        <title>Datura genome reveals duplications of psychoactive alkaloid biosynthetic genes and high mutation rate following tissue culture.</title>
        <authorList>
            <person name="Rajewski A."/>
            <person name="Carter-House D."/>
            <person name="Stajich J."/>
            <person name="Litt A."/>
        </authorList>
    </citation>
    <scope>NUCLEOTIDE SEQUENCE [LARGE SCALE GENOMIC DNA]</scope>
    <source>
        <strain evidence="2">AR-01</strain>
    </source>
</reference>
<keyword evidence="3" id="KW-1185">Reference proteome</keyword>
<sequence>MDDVFGLTVPKATRLVAVPTPQGHGVPQPRSPKPTHSAGDEFLTRFARNANLVAMGVAKNLQKVGNRIKEGIDDIFYRRPK</sequence>
<feature type="region of interest" description="Disordered" evidence="1">
    <location>
        <begin position="19"/>
        <end position="39"/>
    </location>
</feature>
<evidence type="ECO:0000256" key="1">
    <source>
        <dbReference type="SAM" id="MobiDB-lite"/>
    </source>
</evidence>
<proteinExistence type="predicted"/>
<accession>A0ABS8VIZ4</accession>
<dbReference type="EMBL" id="JACEIK010004921">
    <property type="protein sequence ID" value="MCD9646791.1"/>
    <property type="molecule type" value="Genomic_DNA"/>
</dbReference>
<dbReference type="PANTHER" id="PTHR34566:SF5">
    <property type="match status" value="1"/>
</dbReference>
<evidence type="ECO:0000313" key="3">
    <source>
        <dbReference type="Proteomes" id="UP000823775"/>
    </source>
</evidence>
<dbReference type="Proteomes" id="UP000823775">
    <property type="component" value="Unassembled WGS sequence"/>
</dbReference>
<comment type="caution">
    <text evidence="2">The sequence shown here is derived from an EMBL/GenBank/DDBJ whole genome shotgun (WGS) entry which is preliminary data.</text>
</comment>
<protein>
    <submittedName>
        <fullName evidence="2">Uncharacterized protein</fullName>
    </submittedName>
</protein>
<gene>
    <name evidence="2" type="ORF">HAX54_036973</name>
</gene>
<evidence type="ECO:0000313" key="2">
    <source>
        <dbReference type="EMBL" id="MCD9646791.1"/>
    </source>
</evidence>
<dbReference type="PANTHER" id="PTHR34566">
    <property type="entry name" value="ALTERED INHERITANCE OF MITOCHONDRIA PROTEIN"/>
    <property type="match status" value="1"/>
</dbReference>
<name>A0ABS8VIZ4_DATST</name>